<dbReference type="EMBL" id="JAXAFO010000013">
    <property type="protein sequence ID" value="MDX6849586.1"/>
    <property type="molecule type" value="Genomic_DNA"/>
</dbReference>
<evidence type="ECO:0000313" key="2">
    <source>
        <dbReference type="Proteomes" id="UP001273505"/>
    </source>
</evidence>
<reference evidence="1 2" key="1">
    <citation type="submission" date="2023-11" db="EMBL/GenBank/DDBJ databases">
        <title>Gilvimarinus fulvus sp. nov., isolated from the surface of Kelp.</title>
        <authorList>
            <person name="Sun Y.Y."/>
            <person name="Gong Y."/>
            <person name="Du Z.J."/>
        </authorList>
    </citation>
    <scope>NUCLEOTIDE SEQUENCE [LARGE SCALE GENOMIC DNA]</scope>
    <source>
        <strain evidence="1 2">SDUM040013</strain>
    </source>
</reference>
<proteinExistence type="predicted"/>
<comment type="caution">
    <text evidence="1">The sequence shown here is derived from an EMBL/GenBank/DDBJ whole genome shotgun (WGS) entry which is preliminary data.</text>
</comment>
<keyword evidence="2" id="KW-1185">Reference proteome</keyword>
<organism evidence="1 2">
    <name type="scientific">Gilvimarinus gilvus</name>
    <dbReference type="NCBI Taxonomy" id="3058038"/>
    <lineage>
        <taxon>Bacteria</taxon>
        <taxon>Pseudomonadati</taxon>
        <taxon>Pseudomonadota</taxon>
        <taxon>Gammaproteobacteria</taxon>
        <taxon>Cellvibrionales</taxon>
        <taxon>Cellvibrionaceae</taxon>
        <taxon>Gilvimarinus</taxon>
    </lineage>
</organism>
<gene>
    <name evidence="1" type="ORF">SCD92_09450</name>
</gene>
<name>A0ABU4RXH0_9GAMM</name>
<accession>A0ABU4RXH0</accession>
<dbReference type="RefSeq" id="WP_302724844.1">
    <property type="nucleotide sequence ID" value="NZ_JAULRU010000823.1"/>
</dbReference>
<dbReference type="Proteomes" id="UP001273505">
    <property type="component" value="Unassembled WGS sequence"/>
</dbReference>
<protein>
    <submittedName>
        <fullName evidence="1">Uncharacterized protein</fullName>
    </submittedName>
</protein>
<evidence type="ECO:0000313" key="1">
    <source>
        <dbReference type="EMBL" id="MDX6849586.1"/>
    </source>
</evidence>
<sequence length="154" mass="17532">MLLQWISRWRAPKTISFTSEEQILNNKPNTYSSKLPEYQRVQACACHSKEGLTPLVWMDQPLFAGKPIVIESQGISGSTQGMRDVWVSLRNQGKQAMQLEARAMFYDQAKRPINSKAPWKKVTVPGNASSLYFKSSQSSQVEYVAVEFRQNEQS</sequence>
<dbReference type="Gene3D" id="2.60.40.3230">
    <property type="match status" value="1"/>
</dbReference>
<dbReference type="InterPro" id="IPR038483">
    <property type="entry name" value="YcfL-like_sf"/>
</dbReference>